<dbReference type="Proteomes" id="UP001596353">
    <property type="component" value="Unassembled WGS sequence"/>
</dbReference>
<organism evidence="1 2">
    <name type="scientific">Sulfitobacter porphyrae</name>
    <dbReference type="NCBI Taxonomy" id="1246864"/>
    <lineage>
        <taxon>Bacteria</taxon>
        <taxon>Pseudomonadati</taxon>
        <taxon>Pseudomonadota</taxon>
        <taxon>Alphaproteobacteria</taxon>
        <taxon>Rhodobacterales</taxon>
        <taxon>Roseobacteraceae</taxon>
        <taxon>Sulfitobacter</taxon>
    </lineage>
</organism>
<comment type="caution">
    <text evidence="1">The sequence shown here is derived from an EMBL/GenBank/DDBJ whole genome shotgun (WGS) entry which is preliminary data.</text>
</comment>
<evidence type="ECO:0000313" key="1">
    <source>
        <dbReference type="EMBL" id="MFC6763099.1"/>
    </source>
</evidence>
<keyword evidence="2" id="KW-1185">Reference proteome</keyword>
<protein>
    <submittedName>
        <fullName evidence="1">Uncharacterized protein</fullName>
    </submittedName>
</protein>
<reference evidence="2" key="1">
    <citation type="journal article" date="2019" name="Int. J. Syst. Evol. Microbiol.">
        <title>The Global Catalogue of Microorganisms (GCM) 10K type strain sequencing project: providing services to taxonomists for standard genome sequencing and annotation.</title>
        <authorList>
            <consortium name="The Broad Institute Genomics Platform"/>
            <consortium name="The Broad Institute Genome Sequencing Center for Infectious Disease"/>
            <person name="Wu L."/>
            <person name="Ma J."/>
        </authorList>
    </citation>
    <scope>NUCLEOTIDE SEQUENCE [LARGE SCALE GENOMIC DNA]</scope>
    <source>
        <strain evidence="2">CCUG 66188</strain>
    </source>
</reference>
<accession>A0ABW2BBG6</accession>
<sequence>MSNLKLSLAMGNYDRTRAIVDGRVQIDGVDPVPMLLSPEEMFFRAFRHEAFDISEISLSSYSISVARGIRIMWQSRSS</sequence>
<dbReference type="EMBL" id="JBHSWG010000008">
    <property type="protein sequence ID" value="MFC6763099.1"/>
    <property type="molecule type" value="Genomic_DNA"/>
</dbReference>
<name>A0ABW2BBG6_9RHOB</name>
<proteinExistence type="predicted"/>
<gene>
    <name evidence="1" type="ORF">ACFQFQ_31460</name>
</gene>
<evidence type="ECO:0000313" key="2">
    <source>
        <dbReference type="Proteomes" id="UP001596353"/>
    </source>
</evidence>